<evidence type="ECO:0000256" key="4">
    <source>
        <dbReference type="ARBA" id="ARBA00023163"/>
    </source>
</evidence>
<comment type="caution">
    <text evidence="6">The sequence shown here is derived from an EMBL/GenBank/DDBJ whole genome shotgun (WGS) entry which is preliminary data.</text>
</comment>
<dbReference type="Pfam" id="PF00126">
    <property type="entry name" value="HTH_1"/>
    <property type="match status" value="1"/>
</dbReference>
<dbReference type="Pfam" id="PF03466">
    <property type="entry name" value="LysR_substrate"/>
    <property type="match status" value="1"/>
</dbReference>
<dbReference type="GO" id="GO:0003677">
    <property type="term" value="F:DNA binding"/>
    <property type="evidence" value="ECO:0007669"/>
    <property type="project" value="UniProtKB-KW"/>
</dbReference>
<dbReference type="Gene3D" id="1.10.10.10">
    <property type="entry name" value="Winged helix-like DNA-binding domain superfamily/Winged helix DNA-binding domain"/>
    <property type="match status" value="1"/>
</dbReference>
<dbReference type="InterPro" id="IPR036388">
    <property type="entry name" value="WH-like_DNA-bd_sf"/>
</dbReference>
<keyword evidence="4" id="KW-0804">Transcription</keyword>
<organism evidence="6 7">
    <name type="scientific">Trinickia symbiotica</name>
    <dbReference type="NCBI Taxonomy" id="863227"/>
    <lineage>
        <taxon>Bacteria</taxon>
        <taxon>Pseudomonadati</taxon>
        <taxon>Pseudomonadota</taxon>
        <taxon>Betaproteobacteria</taxon>
        <taxon>Burkholderiales</taxon>
        <taxon>Burkholderiaceae</taxon>
        <taxon>Trinickia</taxon>
    </lineage>
</organism>
<dbReference type="Proteomes" id="UP000240638">
    <property type="component" value="Unassembled WGS sequence"/>
</dbReference>
<name>A0A2T3XP45_9BURK</name>
<dbReference type="RefSeq" id="WP_107153124.1">
    <property type="nucleotide sequence ID" value="NZ_PYUC01000013.1"/>
</dbReference>
<protein>
    <submittedName>
        <fullName evidence="6">LysR family transcriptional regulator</fullName>
    </submittedName>
</protein>
<dbReference type="InterPro" id="IPR050950">
    <property type="entry name" value="HTH-type_LysR_regulators"/>
</dbReference>
<dbReference type="GO" id="GO:0003700">
    <property type="term" value="F:DNA-binding transcription factor activity"/>
    <property type="evidence" value="ECO:0007669"/>
    <property type="project" value="InterPro"/>
</dbReference>
<proteinExistence type="inferred from homology"/>
<dbReference type="FunFam" id="1.10.10.10:FF:000001">
    <property type="entry name" value="LysR family transcriptional regulator"/>
    <property type="match status" value="1"/>
</dbReference>
<accession>A0A2T3XP45</accession>
<dbReference type="InterPro" id="IPR036390">
    <property type="entry name" value="WH_DNA-bd_sf"/>
</dbReference>
<dbReference type="PRINTS" id="PR00039">
    <property type="entry name" value="HTHLYSR"/>
</dbReference>
<reference evidence="6 7" key="1">
    <citation type="submission" date="2018-03" db="EMBL/GenBank/DDBJ databases">
        <title>Whole genome analyses suggest that Burkholderia sensu lato contains two further novel genera in the rhizoxinica-symbiotica group Mycetohabitans gen. nov., and Trinickia gen. nov.: implications for the evolution of diazotrophy and nodulation in the Burkholderiaceae.</title>
        <authorList>
            <person name="Estrada De Los Santos P."/>
            <person name="Palmer M."/>
            <person name="Chavez-Ramirez B."/>
            <person name="Steenkamp E.T."/>
            <person name="Hirsch A.M."/>
            <person name="Manyaka P."/>
            <person name="Maluk M."/>
            <person name="Lafos M."/>
            <person name="Crook M."/>
            <person name="Gross E."/>
            <person name="Simon M.F."/>
            <person name="Bueno Dos Reis Junior F."/>
            <person name="Poole P.S."/>
            <person name="Venter S.N."/>
            <person name="James E.K."/>
        </authorList>
    </citation>
    <scope>NUCLEOTIDE SEQUENCE [LARGE SCALE GENOMIC DNA]</scope>
    <source>
        <strain evidence="6 7">JPY-366</strain>
    </source>
</reference>
<evidence type="ECO:0000313" key="6">
    <source>
        <dbReference type="EMBL" id="PTB18278.1"/>
    </source>
</evidence>
<evidence type="ECO:0000256" key="2">
    <source>
        <dbReference type="ARBA" id="ARBA00023015"/>
    </source>
</evidence>
<dbReference type="PANTHER" id="PTHR30419:SF8">
    <property type="entry name" value="NITROGEN ASSIMILATION TRANSCRIPTIONAL ACTIVATOR-RELATED"/>
    <property type="match status" value="1"/>
</dbReference>
<dbReference type="PROSITE" id="PS50931">
    <property type="entry name" value="HTH_LYSR"/>
    <property type="match status" value="1"/>
</dbReference>
<dbReference type="Gene3D" id="3.40.190.290">
    <property type="match status" value="1"/>
</dbReference>
<dbReference type="InterPro" id="IPR005119">
    <property type="entry name" value="LysR_subst-bd"/>
</dbReference>
<dbReference type="InterPro" id="IPR000847">
    <property type="entry name" value="LysR_HTH_N"/>
</dbReference>
<evidence type="ECO:0000256" key="1">
    <source>
        <dbReference type="ARBA" id="ARBA00009437"/>
    </source>
</evidence>
<dbReference type="PANTHER" id="PTHR30419">
    <property type="entry name" value="HTH-TYPE TRANSCRIPTIONAL REGULATOR YBHD"/>
    <property type="match status" value="1"/>
</dbReference>
<comment type="similarity">
    <text evidence="1">Belongs to the LysR transcriptional regulatory family.</text>
</comment>
<keyword evidence="2" id="KW-0805">Transcription regulation</keyword>
<keyword evidence="3" id="KW-0238">DNA-binding</keyword>
<feature type="domain" description="HTH lysR-type" evidence="5">
    <location>
        <begin position="3"/>
        <end position="60"/>
    </location>
</feature>
<dbReference type="SUPFAM" id="SSF46785">
    <property type="entry name" value="Winged helix' DNA-binding domain"/>
    <property type="match status" value="1"/>
</dbReference>
<gene>
    <name evidence="6" type="ORF">C9I57_24205</name>
</gene>
<evidence type="ECO:0000313" key="7">
    <source>
        <dbReference type="Proteomes" id="UP000240638"/>
    </source>
</evidence>
<dbReference type="SUPFAM" id="SSF53850">
    <property type="entry name" value="Periplasmic binding protein-like II"/>
    <property type="match status" value="1"/>
</dbReference>
<dbReference type="GO" id="GO:0005829">
    <property type="term" value="C:cytosol"/>
    <property type="evidence" value="ECO:0007669"/>
    <property type="project" value="TreeGrafter"/>
</dbReference>
<dbReference type="CDD" id="cd08440">
    <property type="entry name" value="PBP2_LTTR_like_4"/>
    <property type="match status" value="1"/>
</dbReference>
<evidence type="ECO:0000256" key="3">
    <source>
        <dbReference type="ARBA" id="ARBA00023125"/>
    </source>
</evidence>
<dbReference type="EMBL" id="PYUC01000013">
    <property type="protein sequence ID" value="PTB18278.1"/>
    <property type="molecule type" value="Genomic_DNA"/>
</dbReference>
<dbReference type="AlphaFoldDB" id="A0A2T3XP45"/>
<sequence length="298" mass="32323">MDLNLRDIRAFIAVAQTGSFTRAATRLHLSQPALTVQIRRLEEIVGTRLFDRNSRSVALTVVGRELLPLMQKSLHDMERVLHDARALSDCARGRVRVAALPSFASSVLPDCIRSLSQAMPRISFEIRDVVASVVNQLVRNEDADLGVTGGEIADPSIEVIHAGNDRLCVVCPSNHPLATKRKIGVADIVAHPLVLTATGTSVRAVVDAALAEAGRAPVINCEPTYMMTAVAMVRARLGVTILPASAREIRAERSLIARPINDERFLRPIMLVKKRGRGLPRAAEAFAEIVVNALEQGS</sequence>
<evidence type="ECO:0000259" key="5">
    <source>
        <dbReference type="PROSITE" id="PS50931"/>
    </source>
</evidence>